<dbReference type="PANTHER" id="PTHR32481:SF21">
    <property type="entry name" value="AMINOPEPTIDASE YSDC-RELATED"/>
    <property type="match status" value="1"/>
</dbReference>
<feature type="binding site" evidence="8">
    <location>
        <position position="213"/>
    </location>
    <ligand>
        <name>Zn(2+)</name>
        <dbReference type="ChEBI" id="CHEBI:29105"/>
        <label>2</label>
    </ligand>
</feature>
<dbReference type="InterPro" id="IPR051464">
    <property type="entry name" value="Peptidase_M42_aminopept"/>
</dbReference>
<feature type="active site" description="Proton acceptor" evidence="7">
    <location>
        <position position="212"/>
    </location>
</feature>
<dbReference type="GO" id="GO:0046872">
    <property type="term" value="F:metal ion binding"/>
    <property type="evidence" value="ECO:0007669"/>
    <property type="project" value="UniProtKB-UniRule"/>
</dbReference>
<evidence type="ECO:0000313" key="10">
    <source>
        <dbReference type="Proteomes" id="UP000235682"/>
    </source>
</evidence>
<dbReference type="GO" id="GO:0006508">
    <property type="term" value="P:proteolysis"/>
    <property type="evidence" value="ECO:0007669"/>
    <property type="project" value="UniProtKB-KW"/>
</dbReference>
<feature type="binding site" evidence="8">
    <location>
        <position position="180"/>
    </location>
    <ligand>
        <name>Zn(2+)</name>
        <dbReference type="ChEBI" id="CHEBI:29105"/>
        <label>2</label>
    </ligand>
</feature>
<proteinExistence type="inferred from homology"/>
<dbReference type="CDD" id="cd05656">
    <property type="entry name" value="M42_Frv"/>
    <property type="match status" value="1"/>
</dbReference>
<dbReference type="STRING" id="84521.SAMN04487994_103416"/>
<organism evidence="9 10">
    <name type="scientific">Dolosicoccus paucivorans</name>
    <dbReference type="NCBI Taxonomy" id="84521"/>
    <lineage>
        <taxon>Bacteria</taxon>
        <taxon>Bacillati</taxon>
        <taxon>Bacillota</taxon>
        <taxon>Bacilli</taxon>
        <taxon>Lactobacillales</taxon>
        <taxon>Aerococcaceae</taxon>
        <taxon>Dolosicoccus</taxon>
    </lineage>
</organism>
<evidence type="ECO:0000256" key="5">
    <source>
        <dbReference type="ARBA" id="ARBA00022801"/>
    </source>
</evidence>
<evidence type="ECO:0000256" key="3">
    <source>
        <dbReference type="ARBA" id="ARBA00022670"/>
    </source>
</evidence>
<evidence type="ECO:0000256" key="8">
    <source>
        <dbReference type="PIRSR" id="PIRSR001123-2"/>
    </source>
</evidence>
<keyword evidence="3" id="KW-0645">Protease</keyword>
<evidence type="ECO:0000256" key="4">
    <source>
        <dbReference type="ARBA" id="ARBA00022723"/>
    </source>
</evidence>
<dbReference type="OrthoDB" id="9772053at2"/>
<reference evidence="9 10" key="1">
    <citation type="submission" date="2017-09" db="EMBL/GenBank/DDBJ databases">
        <title>Bacterial strain isolated from the female urinary microbiota.</title>
        <authorList>
            <person name="Thomas-White K."/>
            <person name="Kumar N."/>
            <person name="Forster S."/>
            <person name="Putonti C."/>
            <person name="Lawley T."/>
            <person name="Wolfe A.J."/>
        </authorList>
    </citation>
    <scope>NUCLEOTIDE SEQUENCE [LARGE SCALE GENOMIC DNA]</scope>
    <source>
        <strain evidence="9 10">UMB0852</strain>
    </source>
</reference>
<dbReference type="Pfam" id="PF05343">
    <property type="entry name" value="Peptidase_M42"/>
    <property type="match status" value="1"/>
</dbReference>
<gene>
    <name evidence="9" type="ORF">CJ205_07050</name>
</gene>
<evidence type="ECO:0000256" key="1">
    <source>
        <dbReference type="ARBA" id="ARBA00006272"/>
    </source>
</evidence>
<comment type="similarity">
    <text evidence="1 6">Belongs to the peptidase M42 family.</text>
</comment>
<keyword evidence="2" id="KW-0031">Aminopeptidase</keyword>
<dbReference type="Proteomes" id="UP000235682">
    <property type="component" value="Unassembled WGS sequence"/>
</dbReference>
<comment type="cofactor">
    <cofactor evidence="8">
        <name>a divalent metal cation</name>
        <dbReference type="ChEBI" id="CHEBI:60240"/>
    </cofactor>
    <text evidence="8">Binds 2 divalent metal cations per subunit.</text>
</comment>
<evidence type="ECO:0000256" key="7">
    <source>
        <dbReference type="PIRSR" id="PIRSR001123-1"/>
    </source>
</evidence>
<feature type="binding site" evidence="8">
    <location>
        <position position="180"/>
    </location>
    <ligand>
        <name>Zn(2+)</name>
        <dbReference type="ChEBI" id="CHEBI:29105"/>
        <label>1</label>
    </ligand>
</feature>
<feature type="binding site" evidence="8">
    <location>
        <position position="65"/>
    </location>
    <ligand>
        <name>Zn(2+)</name>
        <dbReference type="ChEBI" id="CHEBI:29105"/>
        <label>1</label>
    </ligand>
</feature>
<comment type="caution">
    <text evidence="9">The sequence shown here is derived from an EMBL/GenBank/DDBJ whole genome shotgun (WGS) entry which is preliminary data.</text>
</comment>
<keyword evidence="10" id="KW-1185">Reference proteome</keyword>
<dbReference type="RefSeq" id="WP_102228003.1">
    <property type="nucleotide sequence ID" value="NZ_PNFY01000033.1"/>
</dbReference>
<dbReference type="SUPFAM" id="SSF53187">
    <property type="entry name" value="Zn-dependent exopeptidases"/>
    <property type="match status" value="1"/>
</dbReference>
<dbReference type="Gene3D" id="3.40.630.10">
    <property type="entry name" value="Zn peptidases"/>
    <property type="match status" value="1"/>
</dbReference>
<accession>A0A2N6SLG2</accession>
<name>A0A2N6SLG2_9LACT</name>
<dbReference type="PANTHER" id="PTHR32481">
    <property type="entry name" value="AMINOPEPTIDASE"/>
    <property type="match status" value="1"/>
</dbReference>
<dbReference type="InterPro" id="IPR008007">
    <property type="entry name" value="Peptidase_M42"/>
</dbReference>
<feature type="binding site" evidence="8">
    <location>
        <position position="235"/>
    </location>
    <ligand>
        <name>Zn(2+)</name>
        <dbReference type="ChEBI" id="CHEBI:29105"/>
        <label>1</label>
    </ligand>
</feature>
<evidence type="ECO:0000256" key="6">
    <source>
        <dbReference type="PIRNR" id="PIRNR001123"/>
    </source>
</evidence>
<evidence type="ECO:0000256" key="2">
    <source>
        <dbReference type="ARBA" id="ARBA00022438"/>
    </source>
</evidence>
<dbReference type="InterPro" id="IPR023367">
    <property type="entry name" value="Peptidase_M42_dom2"/>
</dbReference>
<dbReference type="AlphaFoldDB" id="A0A2N6SLG2"/>
<keyword evidence="5" id="KW-0378">Hydrolase</keyword>
<dbReference type="PIRSF" id="PIRSF001123">
    <property type="entry name" value="PepA_GA"/>
    <property type="match status" value="1"/>
</dbReference>
<evidence type="ECO:0000313" key="9">
    <source>
        <dbReference type="EMBL" id="PMC57914.1"/>
    </source>
</evidence>
<protein>
    <submittedName>
        <fullName evidence="9">Peptidase M28</fullName>
    </submittedName>
</protein>
<sequence>MEINMDLLKRITEVNGIAGHEGQVRELFKEETKDYVDDFLQDGLGGIFGHSVGNEEGPRLMLAAHMDEVGFMVQQITKEGFLHFIPIGGWWNQVLLSQQVEVTTREGKTYRGVIGSKPPHILKPDERKQPMDISNMFIDLGASSKEEVEAWGIRQGDMITPYIKTERLNDTPYLLGKAWDDRIGVAVAIEVLKYAHAHGHDNILYAGANVQEEVGLRGAKGATYSINPDISLALDTGIAGDTPGITEKEAASHLGKGVQILFFDSSMIPHRGLRDFVIDLAEKENIPYQLDSVVGGGTDAGSQHQSLGGVPSLAIGIPVRYLHTHGSVIHEDDFKSYVRLATAIVKHLDKKAYEQIIQNG</sequence>
<dbReference type="SUPFAM" id="SSF101821">
    <property type="entry name" value="Aminopeptidase/glucanase lid domain"/>
    <property type="match status" value="1"/>
</dbReference>
<dbReference type="EMBL" id="PNHE01000035">
    <property type="protein sequence ID" value="PMC57914.1"/>
    <property type="molecule type" value="Genomic_DNA"/>
</dbReference>
<feature type="binding site" evidence="8">
    <location>
        <position position="323"/>
    </location>
    <ligand>
        <name>Zn(2+)</name>
        <dbReference type="ChEBI" id="CHEBI:29105"/>
        <label>2</label>
    </ligand>
</feature>
<keyword evidence="4 8" id="KW-0479">Metal-binding</keyword>
<dbReference type="GO" id="GO:0004177">
    <property type="term" value="F:aminopeptidase activity"/>
    <property type="evidence" value="ECO:0007669"/>
    <property type="project" value="UniProtKB-UniRule"/>
</dbReference>
<dbReference type="Gene3D" id="2.40.30.40">
    <property type="entry name" value="Peptidase M42, domain 2"/>
    <property type="match status" value="1"/>
</dbReference>